<feature type="region of interest" description="Disordered" evidence="1">
    <location>
        <begin position="25"/>
        <end position="50"/>
    </location>
</feature>
<keyword evidence="2" id="KW-0732">Signal</keyword>
<sequence>MVPIKGIYLVLLVLVASSSFHSNQVKGDKYEEDEDDYYDSREIEMPINEE</sequence>
<dbReference type="EMBL" id="CH477523">
    <property type="protein sequence ID" value="EAT39573.1"/>
    <property type="molecule type" value="Genomic_DNA"/>
</dbReference>
<organism evidence="3">
    <name type="scientific">Aedes aegypti</name>
    <name type="common">Yellowfever mosquito</name>
    <name type="synonym">Culex aegypti</name>
    <dbReference type="NCBI Taxonomy" id="7159"/>
    <lineage>
        <taxon>Eukaryota</taxon>
        <taxon>Metazoa</taxon>
        <taxon>Ecdysozoa</taxon>
        <taxon>Arthropoda</taxon>
        <taxon>Hexapoda</taxon>
        <taxon>Insecta</taxon>
        <taxon>Pterygota</taxon>
        <taxon>Neoptera</taxon>
        <taxon>Endopterygota</taxon>
        <taxon>Diptera</taxon>
        <taxon>Nematocera</taxon>
        <taxon>Culicoidea</taxon>
        <taxon>Culicidae</taxon>
        <taxon>Culicinae</taxon>
        <taxon>Aedini</taxon>
        <taxon>Aedes</taxon>
        <taxon>Stegomyia</taxon>
    </lineage>
</organism>
<gene>
    <name evidence="3" type="ORF">AaeL_AAEL008639</name>
</gene>
<reference evidence="3" key="1">
    <citation type="submission" date="2005-10" db="EMBL/GenBank/DDBJ databases">
        <authorList>
            <person name="Loftus B.J."/>
            <person name="Nene V.M."/>
            <person name="Hannick L.I."/>
            <person name="Bidwell S."/>
            <person name="Haas B."/>
            <person name="Amedeo P."/>
            <person name="Orvis J."/>
            <person name="Wortman J.R."/>
            <person name="White O.R."/>
            <person name="Salzberg S."/>
            <person name="Shumway M."/>
            <person name="Koo H."/>
            <person name="Zhao Y."/>
            <person name="Holmes M."/>
            <person name="Miller J."/>
            <person name="Schatz M."/>
            <person name="Pop M."/>
            <person name="Pai G."/>
            <person name="Utterback T."/>
            <person name="Rogers Y.-H."/>
            <person name="Kravitz S."/>
            <person name="Fraser C.M."/>
        </authorList>
    </citation>
    <scope>NUCLEOTIDE SEQUENCE</scope>
    <source>
        <strain evidence="3">Liverpool</strain>
    </source>
</reference>
<evidence type="ECO:0000256" key="2">
    <source>
        <dbReference type="SAM" id="SignalP"/>
    </source>
</evidence>
<name>Q16Y66_AEDAE</name>
<dbReference type="HOGENOM" id="CLU_3126169_0_0_1"/>
<feature type="chain" id="PRO_5014307557" evidence="2">
    <location>
        <begin position="28"/>
        <end position="50"/>
    </location>
</feature>
<reference evidence="3" key="2">
    <citation type="journal article" date="2007" name="Science">
        <title>Genome sequence of Aedes aegypti, a major arbovirus vector.</title>
        <authorList>
            <person name="Nene V."/>
            <person name="Wortman J.R."/>
            <person name="Lawson D."/>
            <person name="Haas B."/>
            <person name="Kodira C."/>
            <person name="Tu Z.J."/>
            <person name="Loftus B."/>
            <person name="Xi Z."/>
            <person name="Megy K."/>
            <person name="Grabherr M."/>
            <person name="Ren Q."/>
            <person name="Zdobnov E.M."/>
            <person name="Lobo N.F."/>
            <person name="Campbell K.S."/>
            <person name="Brown S.E."/>
            <person name="Bonaldo M.F."/>
            <person name="Zhu J."/>
            <person name="Sinkins S.P."/>
            <person name="Hogenkamp D.G."/>
            <person name="Amedeo P."/>
            <person name="Arensburger P."/>
            <person name="Atkinson P.W."/>
            <person name="Bidwell S."/>
            <person name="Biedler J."/>
            <person name="Birney E."/>
            <person name="Bruggner R.V."/>
            <person name="Costas J."/>
            <person name="Coy M.R."/>
            <person name="Crabtree J."/>
            <person name="Crawford M."/>
            <person name="Debruyn B."/>
            <person name="Decaprio D."/>
            <person name="Eiglmeier K."/>
            <person name="Eisenstadt E."/>
            <person name="El-Dorry H."/>
            <person name="Gelbart W.M."/>
            <person name="Gomes S.L."/>
            <person name="Hammond M."/>
            <person name="Hannick L.I."/>
            <person name="Hogan J.R."/>
            <person name="Holmes M.H."/>
            <person name="Jaffe D."/>
            <person name="Johnston J.S."/>
            <person name="Kennedy R.C."/>
            <person name="Koo H."/>
            <person name="Kravitz S."/>
            <person name="Kriventseva E.V."/>
            <person name="Kulp D."/>
            <person name="Labutti K."/>
            <person name="Lee E."/>
            <person name="Li S."/>
            <person name="Lovin D.D."/>
            <person name="Mao C."/>
            <person name="Mauceli E."/>
            <person name="Menck C.F."/>
            <person name="Miller J.R."/>
            <person name="Montgomery P."/>
            <person name="Mori A."/>
            <person name="Nascimento A.L."/>
            <person name="Naveira H.F."/>
            <person name="Nusbaum C."/>
            <person name="O'leary S."/>
            <person name="Orvis J."/>
            <person name="Pertea M."/>
            <person name="Quesneville H."/>
            <person name="Reidenbach K.R."/>
            <person name="Rogers Y.H."/>
            <person name="Roth C.W."/>
            <person name="Schneider J.R."/>
            <person name="Schatz M."/>
            <person name="Shumway M."/>
            <person name="Stanke M."/>
            <person name="Stinson E.O."/>
            <person name="Tubio J.M."/>
            <person name="Vanzee J.P."/>
            <person name="Verjovski-Almeida S."/>
            <person name="Werner D."/>
            <person name="White O."/>
            <person name="Wyder S."/>
            <person name="Zeng Q."/>
            <person name="Zhao Q."/>
            <person name="Zhao Y."/>
            <person name="Hill C.A."/>
            <person name="Raikhel A.S."/>
            <person name="Soares M.B."/>
            <person name="Knudson D.L."/>
            <person name="Lee N.H."/>
            <person name="Galagan J."/>
            <person name="Salzberg S.L."/>
            <person name="Paulsen I.T."/>
            <person name="Dimopoulos G."/>
            <person name="Collins F.H."/>
            <person name="Birren B."/>
            <person name="Fraser-Liggett C.M."/>
            <person name="Severson D.W."/>
        </authorList>
    </citation>
    <scope>NUCLEOTIDE SEQUENCE [LARGE SCALE GENOMIC DNA]</scope>
    <source>
        <strain evidence="3">Liverpool</strain>
    </source>
</reference>
<evidence type="ECO:0000256" key="1">
    <source>
        <dbReference type="SAM" id="MobiDB-lite"/>
    </source>
</evidence>
<proteinExistence type="predicted"/>
<dbReference type="OMA" id="GKTYRWR"/>
<evidence type="ECO:0000313" key="3">
    <source>
        <dbReference type="EMBL" id="EAT39573.1"/>
    </source>
</evidence>
<reference evidence="3" key="3">
    <citation type="submission" date="2012-09" db="EMBL/GenBank/DDBJ databases">
        <authorList>
            <consortium name="VectorBase"/>
        </authorList>
    </citation>
    <scope>NUCLEOTIDE SEQUENCE</scope>
    <source>
        <strain evidence="3">Liverpool</strain>
    </source>
</reference>
<dbReference type="AlphaFoldDB" id="Q16Y66"/>
<dbReference type="PaxDb" id="7159-AAEL008639-PA"/>
<dbReference type="eggNOG" id="ENOG502T8Y0">
    <property type="taxonomic scope" value="Eukaryota"/>
</dbReference>
<accession>Q16Y66</accession>
<feature type="signal peptide" evidence="2">
    <location>
        <begin position="1"/>
        <end position="27"/>
    </location>
</feature>
<protein>
    <submittedName>
        <fullName evidence="3">AAEL008639-PA</fullName>
    </submittedName>
</protein>